<dbReference type="OrthoDB" id="193856at2759"/>
<keyword evidence="8 9" id="KW-0472">Membrane</keyword>
<protein>
    <recommendedName>
        <fullName evidence="13">Mitochondrial carrier protein</fullName>
    </recommendedName>
</protein>
<evidence type="ECO:0000256" key="3">
    <source>
        <dbReference type="ARBA" id="ARBA00022448"/>
    </source>
</evidence>
<keyword evidence="6" id="KW-1133">Transmembrane helix</keyword>
<name>A0A2Z6MH33_TRISU</name>
<dbReference type="PRINTS" id="PR00926">
    <property type="entry name" value="MITOCARRIER"/>
</dbReference>
<accession>A0A2Z6MH33</accession>
<dbReference type="InterPro" id="IPR002067">
    <property type="entry name" value="MCP"/>
</dbReference>
<comment type="subcellular location">
    <subcellularLocation>
        <location evidence="1">Mitochondrion membrane</location>
        <topology evidence="1">Multi-pass membrane protein</topology>
    </subcellularLocation>
</comment>
<dbReference type="PANTHER" id="PTHR45624:SF10">
    <property type="entry name" value="SLC (SOLUTE CARRIER) HOMOLOG"/>
    <property type="match status" value="1"/>
</dbReference>
<keyword evidence="7" id="KW-0496">Mitochondrion</keyword>
<evidence type="ECO:0000256" key="5">
    <source>
        <dbReference type="ARBA" id="ARBA00022737"/>
    </source>
</evidence>
<keyword evidence="12" id="KW-1185">Reference proteome</keyword>
<evidence type="ECO:0000256" key="1">
    <source>
        <dbReference type="ARBA" id="ARBA00004225"/>
    </source>
</evidence>
<keyword evidence="3 10" id="KW-0813">Transport</keyword>
<gene>
    <name evidence="11" type="ORF">TSUD_112990</name>
</gene>
<sequence>MEFWREYVMKNNVGREFVAGGFGGTAGIITSYPVDTLRVMQQQSGNASAISILRNLLSKEGPTALYRGMANAMIFQSYTVFTRICSPSISSDGPPSLVNVALGGLGAGALQSLLISPVELVKIQIQLQKSNDNFLENKKITPMNLAKNIWKNEGLRGIYRGFGITLLRDAPALGFYFGTYEYTREKLHPGCRESCQENMSTMFIAGGLAGMASWLFNYPTDVIKTRLQAQTSSSMKYKGILDCTLKIVKEEGSIVLWRGLGATLVRAFVMNSAIFPVYQVALRCLANN</sequence>
<dbReference type="AlphaFoldDB" id="A0A2Z6MH33"/>
<evidence type="ECO:0000256" key="10">
    <source>
        <dbReference type="RuleBase" id="RU000488"/>
    </source>
</evidence>
<feature type="repeat" description="Solcar" evidence="9">
    <location>
        <begin position="197"/>
        <end position="284"/>
    </location>
</feature>
<evidence type="ECO:0000256" key="8">
    <source>
        <dbReference type="ARBA" id="ARBA00023136"/>
    </source>
</evidence>
<dbReference type="Gene3D" id="1.50.40.10">
    <property type="entry name" value="Mitochondrial carrier domain"/>
    <property type="match status" value="2"/>
</dbReference>
<evidence type="ECO:0000313" key="12">
    <source>
        <dbReference type="Proteomes" id="UP000242715"/>
    </source>
</evidence>
<feature type="repeat" description="Solcar" evidence="9">
    <location>
        <begin position="95"/>
        <end position="186"/>
    </location>
</feature>
<evidence type="ECO:0000256" key="2">
    <source>
        <dbReference type="ARBA" id="ARBA00006375"/>
    </source>
</evidence>
<evidence type="ECO:0000256" key="9">
    <source>
        <dbReference type="PROSITE-ProRule" id="PRU00282"/>
    </source>
</evidence>
<feature type="repeat" description="Solcar" evidence="9">
    <location>
        <begin position="11"/>
        <end position="93"/>
    </location>
</feature>
<dbReference type="SUPFAM" id="SSF103506">
    <property type="entry name" value="Mitochondrial carrier"/>
    <property type="match status" value="1"/>
</dbReference>
<dbReference type="InterPro" id="IPR023395">
    <property type="entry name" value="MCP_dom_sf"/>
</dbReference>
<dbReference type="InterPro" id="IPR050567">
    <property type="entry name" value="Mitochondrial_Carrier"/>
</dbReference>
<evidence type="ECO:0008006" key="13">
    <source>
        <dbReference type="Google" id="ProtNLM"/>
    </source>
</evidence>
<dbReference type="PANTHER" id="PTHR45624">
    <property type="entry name" value="MITOCHONDRIAL BASIC AMINO ACIDS TRANSPORTER-RELATED"/>
    <property type="match status" value="1"/>
</dbReference>
<dbReference type="GO" id="GO:0022857">
    <property type="term" value="F:transmembrane transporter activity"/>
    <property type="evidence" value="ECO:0007669"/>
    <property type="project" value="TreeGrafter"/>
</dbReference>
<dbReference type="EMBL" id="DF973112">
    <property type="protein sequence ID" value="GAU11006.1"/>
    <property type="molecule type" value="Genomic_DNA"/>
</dbReference>
<keyword evidence="4 9" id="KW-0812">Transmembrane</keyword>
<keyword evidence="5" id="KW-0677">Repeat</keyword>
<comment type="similarity">
    <text evidence="2 10">Belongs to the mitochondrial carrier (TC 2.A.29) family.</text>
</comment>
<dbReference type="GO" id="GO:0031966">
    <property type="term" value="C:mitochondrial membrane"/>
    <property type="evidence" value="ECO:0007669"/>
    <property type="project" value="UniProtKB-SubCell"/>
</dbReference>
<evidence type="ECO:0000256" key="7">
    <source>
        <dbReference type="ARBA" id="ARBA00023128"/>
    </source>
</evidence>
<dbReference type="PROSITE" id="PS50920">
    <property type="entry name" value="SOLCAR"/>
    <property type="match status" value="3"/>
</dbReference>
<reference evidence="12" key="1">
    <citation type="journal article" date="2017" name="Front. Plant Sci.">
        <title>Climate Clever Clovers: New Paradigm to Reduce the Environmental Footprint of Ruminants by Breeding Low Methanogenic Forages Utilizing Haplotype Variation.</title>
        <authorList>
            <person name="Kaur P."/>
            <person name="Appels R."/>
            <person name="Bayer P.E."/>
            <person name="Keeble-Gagnere G."/>
            <person name="Wang J."/>
            <person name="Hirakawa H."/>
            <person name="Shirasawa K."/>
            <person name="Vercoe P."/>
            <person name="Stefanova K."/>
            <person name="Durmic Z."/>
            <person name="Nichols P."/>
            <person name="Revell C."/>
            <person name="Isobe S.N."/>
            <person name="Edwards D."/>
            <person name="Erskine W."/>
        </authorList>
    </citation>
    <scope>NUCLEOTIDE SEQUENCE [LARGE SCALE GENOMIC DNA]</scope>
    <source>
        <strain evidence="12">cv. Daliak</strain>
    </source>
</reference>
<evidence type="ECO:0000256" key="4">
    <source>
        <dbReference type="ARBA" id="ARBA00022692"/>
    </source>
</evidence>
<evidence type="ECO:0000256" key="6">
    <source>
        <dbReference type="ARBA" id="ARBA00022989"/>
    </source>
</evidence>
<dbReference type="Proteomes" id="UP000242715">
    <property type="component" value="Unassembled WGS sequence"/>
</dbReference>
<dbReference type="InterPro" id="IPR018108">
    <property type="entry name" value="MCP_transmembrane"/>
</dbReference>
<dbReference type="Pfam" id="PF00153">
    <property type="entry name" value="Mito_carr"/>
    <property type="match status" value="3"/>
</dbReference>
<proteinExistence type="inferred from homology"/>
<evidence type="ECO:0000313" key="11">
    <source>
        <dbReference type="EMBL" id="GAU11006.1"/>
    </source>
</evidence>
<organism evidence="11 12">
    <name type="scientific">Trifolium subterraneum</name>
    <name type="common">Subterranean clover</name>
    <dbReference type="NCBI Taxonomy" id="3900"/>
    <lineage>
        <taxon>Eukaryota</taxon>
        <taxon>Viridiplantae</taxon>
        <taxon>Streptophyta</taxon>
        <taxon>Embryophyta</taxon>
        <taxon>Tracheophyta</taxon>
        <taxon>Spermatophyta</taxon>
        <taxon>Magnoliopsida</taxon>
        <taxon>eudicotyledons</taxon>
        <taxon>Gunneridae</taxon>
        <taxon>Pentapetalae</taxon>
        <taxon>rosids</taxon>
        <taxon>fabids</taxon>
        <taxon>Fabales</taxon>
        <taxon>Fabaceae</taxon>
        <taxon>Papilionoideae</taxon>
        <taxon>50 kb inversion clade</taxon>
        <taxon>NPAAA clade</taxon>
        <taxon>Hologalegina</taxon>
        <taxon>IRL clade</taxon>
        <taxon>Trifolieae</taxon>
        <taxon>Trifolium</taxon>
    </lineage>
</organism>